<comment type="caution">
    <text evidence="1">The sequence shown here is derived from an EMBL/GenBank/DDBJ whole genome shotgun (WGS) entry which is preliminary data.</text>
</comment>
<evidence type="ECO:0000313" key="1">
    <source>
        <dbReference type="EMBL" id="MDQ8208952.1"/>
    </source>
</evidence>
<name>A0ABU1AZ76_9BACT</name>
<protein>
    <submittedName>
        <fullName evidence="1">Uncharacterized protein</fullName>
    </submittedName>
</protein>
<evidence type="ECO:0000313" key="2">
    <source>
        <dbReference type="Proteomes" id="UP001225316"/>
    </source>
</evidence>
<sequence length="123" mass="14367">MVGLPAISHCLQQIAVYGIKEEKRNAQCHGDWFHLLIFLAWQGWNISVEGEDKILPHLAKEFKKGRKELRISNQQIEENFISTDIVEIARLFSKIKDEKYPFDQRFIHAIESTPEGNLRVYSQ</sequence>
<reference evidence="1 2" key="1">
    <citation type="submission" date="2023-04" db="EMBL/GenBank/DDBJ databases">
        <title>A novel bacteria isolated from coastal sediment.</title>
        <authorList>
            <person name="Liu X.-J."/>
            <person name="Du Z.-J."/>
        </authorList>
    </citation>
    <scope>NUCLEOTIDE SEQUENCE [LARGE SCALE GENOMIC DNA]</scope>
    <source>
        <strain evidence="1 2">SDUM461003</strain>
    </source>
</reference>
<proteinExistence type="predicted"/>
<gene>
    <name evidence="1" type="ORF">QEH52_15610</name>
</gene>
<keyword evidence="2" id="KW-1185">Reference proteome</keyword>
<accession>A0ABU1AZ76</accession>
<organism evidence="1 2">
    <name type="scientific">Thalassobacterium maritimum</name>
    <dbReference type="NCBI Taxonomy" id="3041265"/>
    <lineage>
        <taxon>Bacteria</taxon>
        <taxon>Pseudomonadati</taxon>
        <taxon>Verrucomicrobiota</taxon>
        <taxon>Opitutia</taxon>
        <taxon>Puniceicoccales</taxon>
        <taxon>Coraliomargaritaceae</taxon>
        <taxon>Thalassobacterium</taxon>
    </lineage>
</organism>
<dbReference type="Proteomes" id="UP001225316">
    <property type="component" value="Unassembled WGS sequence"/>
</dbReference>
<dbReference type="EMBL" id="JARXHW010000046">
    <property type="protein sequence ID" value="MDQ8208952.1"/>
    <property type="molecule type" value="Genomic_DNA"/>
</dbReference>
<dbReference type="RefSeq" id="WP_308951694.1">
    <property type="nucleotide sequence ID" value="NZ_JARXHW010000046.1"/>
</dbReference>